<evidence type="ECO:0000313" key="1">
    <source>
        <dbReference type="EMBL" id="OWM82190.1"/>
    </source>
</evidence>
<dbReference type="Proteomes" id="UP000197138">
    <property type="component" value="Unassembled WGS sequence"/>
</dbReference>
<reference evidence="3" key="1">
    <citation type="journal article" date="2017" name="Plant J.">
        <title>The pomegranate (Punica granatum L.) genome and the genomics of punicalagin biosynthesis.</title>
        <authorList>
            <person name="Qin G."/>
            <person name="Xu C."/>
            <person name="Ming R."/>
            <person name="Tang H."/>
            <person name="Guyot R."/>
            <person name="Kramer E.M."/>
            <person name="Hu Y."/>
            <person name="Yi X."/>
            <person name="Qi Y."/>
            <person name="Xu X."/>
            <person name="Gao Z."/>
            <person name="Pan H."/>
            <person name="Jian J."/>
            <person name="Tian Y."/>
            <person name="Yue Z."/>
            <person name="Xu Y."/>
        </authorList>
    </citation>
    <scope>NUCLEOTIDE SEQUENCE [LARGE SCALE GENOMIC DNA]</scope>
    <source>
        <strain evidence="3">cv. Dabenzi</strain>
    </source>
</reference>
<evidence type="ECO:0000313" key="2">
    <source>
        <dbReference type="EMBL" id="PKI58709.1"/>
    </source>
</evidence>
<reference evidence="1" key="2">
    <citation type="submission" date="2017-06" db="EMBL/GenBank/DDBJ databases">
        <title>The pomegranate genome and the genomics of punicalagin biosynthesis.</title>
        <authorList>
            <person name="Xu C."/>
        </authorList>
    </citation>
    <scope>NUCLEOTIDE SEQUENCE [LARGE SCALE GENOMIC DNA]</scope>
    <source>
        <tissue evidence="1">Fresh leaf</tissue>
    </source>
</reference>
<evidence type="ECO:0000313" key="4">
    <source>
        <dbReference type="Proteomes" id="UP000233551"/>
    </source>
</evidence>
<reference evidence="2 4" key="3">
    <citation type="submission" date="2017-11" db="EMBL/GenBank/DDBJ databases">
        <title>De-novo sequencing of pomegranate (Punica granatum L.) genome.</title>
        <authorList>
            <person name="Akparov Z."/>
            <person name="Amiraslanov A."/>
            <person name="Hajiyeva S."/>
            <person name="Abbasov M."/>
            <person name="Kaur K."/>
            <person name="Hamwieh A."/>
            <person name="Solovyev V."/>
            <person name="Salamov A."/>
            <person name="Braich B."/>
            <person name="Kosarev P."/>
            <person name="Mahmoud A."/>
            <person name="Hajiyev E."/>
            <person name="Babayeva S."/>
            <person name="Izzatullayeva V."/>
            <person name="Mammadov A."/>
            <person name="Mammadov A."/>
            <person name="Sharifova S."/>
            <person name="Ojaghi J."/>
            <person name="Eynullazada K."/>
            <person name="Bayramov B."/>
            <person name="Abdulazimova A."/>
            <person name="Shahmuradov I."/>
        </authorList>
    </citation>
    <scope>NUCLEOTIDE SEQUENCE [LARGE SCALE GENOMIC DNA]</scope>
    <source>
        <strain evidence="2">AG2017</strain>
        <strain evidence="4">cv. AG2017</strain>
        <tissue evidence="2">Leaf</tissue>
    </source>
</reference>
<sequence length="108" mass="12011">MSIEALAMAGVDYAMCNIDFEALEHFCLSLPPPSYLLLHDDDDDLGTKAVDLRVKKEKINAAVESAIFSELGQWTKEPEKQEEKLQQWSKCAAASINKTTAAANPRKR</sequence>
<dbReference type="EMBL" id="MTKT01002011">
    <property type="protein sequence ID" value="OWM82190.1"/>
    <property type="molecule type" value="Genomic_DNA"/>
</dbReference>
<protein>
    <submittedName>
        <fullName evidence="1">Uncharacterized protein</fullName>
    </submittedName>
</protein>
<evidence type="ECO:0000313" key="3">
    <source>
        <dbReference type="Proteomes" id="UP000197138"/>
    </source>
</evidence>
<gene>
    <name evidence="1" type="ORF">CDL15_Pgr001764</name>
    <name evidence="2" type="ORF">CRG98_020865</name>
</gene>
<keyword evidence="4" id="KW-1185">Reference proteome</keyword>
<comment type="caution">
    <text evidence="1">The sequence shown here is derived from an EMBL/GenBank/DDBJ whole genome shotgun (WGS) entry which is preliminary data.</text>
</comment>
<dbReference type="EMBL" id="PGOL01001346">
    <property type="protein sequence ID" value="PKI58709.1"/>
    <property type="molecule type" value="Genomic_DNA"/>
</dbReference>
<dbReference type="Proteomes" id="UP000233551">
    <property type="component" value="Unassembled WGS sequence"/>
</dbReference>
<organism evidence="1 3">
    <name type="scientific">Punica granatum</name>
    <name type="common">Pomegranate</name>
    <dbReference type="NCBI Taxonomy" id="22663"/>
    <lineage>
        <taxon>Eukaryota</taxon>
        <taxon>Viridiplantae</taxon>
        <taxon>Streptophyta</taxon>
        <taxon>Embryophyta</taxon>
        <taxon>Tracheophyta</taxon>
        <taxon>Spermatophyta</taxon>
        <taxon>Magnoliopsida</taxon>
        <taxon>eudicotyledons</taxon>
        <taxon>Gunneridae</taxon>
        <taxon>Pentapetalae</taxon>
        <taxon>rosids</taxon>
        <taxon>malvids</taxon>
        <taxon>Myrtales</taxon>
        <taxon>Lythraceae</taxon>
        <taxon>Punica</taxon>
    </lineage>
</organism>
<dbReference type="AlphaFoldDB" id="A0A218XBU8"/>
<accession>A0A218XBU8</accession>
<proteinExistence type="predicted"/>
<name>A0A218XBU8_PUNGR</name>